<dbReference type="GO" id="GO:0005524">
    <property type="term" value="F:ATP binding"/>
    <property type="evidence" value="ECO:0007669"/>
    <property type="project" value="UniProtKB-UniRule"/>
</dbReference>
<evidence type="ECO:0000256" key="4">
    <source>
        <dbReference type="ARBA" id="ARBA00022840"/>
    </source>
</evidence>
<dbReference type="STRING" id="1423725.FC19_GL001812"/>
<evidence type="ECO:0000256" key="2">
    <source>
        <dbReference type="ARBA" id="ARBA00022801"/>
    </source>
</evidence>
<keyword evidence="2 5" id="KW-0378">Hydrolase</keyword>
<dbReference type="GO" id="GO:0016787">
    <property type="term" value="F:hydrolase activity"/>
    <property type="evidence" value="ECO:0007669"/>
    <property type="project" value="UniProtKB-UniRule"/>
</dbReference>
<dbReference type="InterPro" id="IPR048228">
    <property type="entry name" value="HelD_bacillota"/>
</dbReference>
<dbReference type="PROSITE" id="PS51198">
    <property type="entry name" value="UVRD_HELICASE_ATP_BIND"/>
    <property type="match status" value="1"/>
</dbReference>
<evidence type="ECO:0000256" key="1">
    <source>
        <dbReference type="ARBA" id="ARBA00022741"/>
    </source>
</evidence>
<evidence type="ECO:0000313" key="8">
    <source>
        <dbReference type="EMBL" id="KRM95498.1"/>
    </source>
</evidence>
<comment type="caution">
    <text evidence="8">The sequence shown here is derived from an EMBL/GenBank/DDBJ whole genome shotgun (WGS) entry which is preliminary data.</text>
</comment>
<feature type="binding site" evidence="5">
    <location>
        <begin position="239"/>
        <end position="246"/>
    </location>
    <ligand>
        <name>ATP</name>
        <dbReference type="ChEBI" id="CHEBI:30616"/>
    </ligand>
</feature>
<keyword evidence="6" id="KW-0175">Coiled coil</keyword>
<reference evidence="8 9" key="1">
    <citation type="journal article" date="2015" name="Genome Announc.">
        <title>Expanding the biotechnology potential of lactobacilli through comparative genomics of 213 strains and associated genera.</title>
        <authorList>
            <person name="Sun Z."/>
            <person name="Harris H.M."/>
            <person name="McCann A."/>
            <person name="Guo C."/>
            <person name="Argimon S."/>
            <person name="Zhang W."/>
            <person name="Yang X."/>
            <person name="Jeffery I.B."/>
            <person name="Cooney J.C."/>
            <person name="Kagawa T.F."/>
            <person name="Liu W."/>
            <person name="Song Y."/>
            <person name="Salvetti E."/>
            <person name="Wrobel A."/>
            <person name="Rasinkangas P."/>
            <person name="Parkhill J."/>
            <person name="Rea M.C."/>
            <person name="O'Sullivan O."/>
            <person name="Ritari J."/>
            <person name="Douillard F.P."/>
            <person name="Paul Ross R."/>
            <person name="Yang R."/>
            <person name="Briner A.E."/>
            <person name="Felis G.E."/>
            <person name="de Vos W.M."/>
            <person name="Barrangou R."/>
            <person name="Klaenhammer T.R."/>
            <person name="Caufield P.W."/>
            <person name="Cui Y."/>
            <person name="Zhang H."/>
            <person name="O'Toole P.W."/>
        </authorList>
    </citation>
    <scope>NUCLEOTIDE SEQUENCE [LARGE SCALE GENOMIC DNA]</scope>
    <source>
        <strain evidence="8 9">DSM 21051</strain>
    </source>
</reference>
<dbReference type="GO" id="GO:0000725">
    <property type="term" value="P:recombinational repair"/>
    <property type="evidence" value="ECO:0007669"/>
    <property type="project" value="TreeGrafter"/>
</dbReference>
<sequence>MISNYVSGGIYLTIREQEQQRMDDVIDKIKIAEKKHHEEIKNAESDTHAIKNDFSNNLRLKTESYSGIFETAATVRQQQQMLQERENSWQHATKRLDILKKLEKTPYFARIDFQEKGEKRAESIYIGLGSFADQPDNFLIYDWRAPISSIYYDGGIGDITYQTPDGPQHVNVTLKRQFLVEDGKIKTVFDTDEAVGDQMLLDVLDESSDTKMKSIVTTIQKEQNQIIRETNAELLFVQGAAGSGKTSAVLQRVAYLLYRYRGKLTASQVILFSPNQLFNDYIDQVLPELGEHNMVQMTYYQYAQRRLPRVSVETLQERFEAKRTPSQQKILNLKNSLLFFEATTAYTRYLEKKNMRFKNIMFRGKPFFDRNKISQIYYSFNENYHLRNRLSATKERLLKMLNRKVESESRTEWVEKAIQEASSQQLAELYGDQPRDFENGDKELRFLARRFVMEQYKKIHADIVHNRFLNINAQYVHFLKNVPELIELSKMGISVEQWKDSIADVIDRLKARKMQLADVTPYLCLYDRITGKRGNVEMRHVFIDEIQDYTPYQLAFLKENFPRARFTVLGDLNQAIFTKTNSYNLLDDVSVMFPKDKTKVVQLTKSYRSTQQITDFTKQILIDGAAVESFERKGELPQIMVDTTPDALTNDVVAQIKKNDADQLTTAIICKTLRECEELTNALRAKEVKVTLIKTENQRLAAGTIIVPAFLAKGLEFDAVIMWNANKENYALESERQLVYTICSRAMHRLSIYAYGGLSSLFERVPTKYYELKQ</sequence>
<dbReference type="AlphaFoldDB" id="A0A0R2CW06"/>
<dbReference type="Proteomes" id="UP000051015">
    <property type="component" value="Unassembled WGS sequence"/>
</dbReference>
<evidence type="ECO:0000256" key="5">
    <source>
        <dbReference type="PROSITE-ProRule" id="PRU00560"/>
    </source>
</evidence>
<keyword evidence="4 5" id="KW-0067">ATP-binding</keyword>
<dbReference type="GO" id="GO:0005829">
    <property type="term" value="C:cytosol"/>
    <property type="evidence" value="ECO:0007669"/>
    <property type="project" value="TreeGrafter"/>
</dbReference>
<dbReference type="GO" id="GO:0043138">
    <property type="term" value="F:3'-5' DNA helicase activity"/>
    <property type="evidence" value="ECO:0007669"/>
    <property type="project" value="TreeGrafter"/>
</dbReference>
<evidence type="ECO:0000256" key="3">
    <source>
        <dbReference type="ARBA" id="ARBA00022806"/>
    </source>
</evidence>
<protein>
    <submittedName>
        <fullName evidence="8">ATP-dependent DNA helicase</fullName>
    </submittedName>
</protein>
<organism evidence="8 9">
    <name type="scientific">Liquorilactobacillus aquaticus DSM 21051</name>
    <dbReference type="NCBI Taxonomy" id="1423725"/>
    <lineage>
        <taxon>Bacteria</taxon>
        <taxon>Bacillati</taxon>
        <taxon>Bacillota</taxon>
        <taxon>Bacilli</taxon>
        <taxon>Lactobacillales</taxon>
        <taxon>Lactobacillaceae</taxon>
        <taxon>Liquorilactobacillus</taxon>
    </lineage>
</organism>
<dbReference type="GO" id="GO:0003677">
    <property type="term" value="F:DNA binding"/>
    <property type="evidence" value="ECO:0007669"/>
    <property type="project" value="InterPro"/>
</dbReference>
<accession>A0A0R2CW06</accession>
<feature type="domain" description="UvrD-like helicase ATP-binding" evidence="7">
    <location>
        <begin position="218"/>
        <end position="610"/>
    </location>
</feature>
<dbReference type="Gene3D" id="3.40.50.300">
    <property type="entry name" value="P-loop containing nucleotide triphosphate hydrolases"/>
    <property type="match status" value="3"/>
</dbReference>
<dbReference type="InterPro" id="IPR000212">
    <property type="entry name" value="DNA_helicase_UvrD/REP"/>
</dbReference>
<dbReference type="Gene3D" id="1.10.10.160">
    <property type="match status" value="1"/>
</dbReference>
<keyword evidence="9" id="KW-1185">Reference proteome</keyword>
<dbReference type="EMBL" id="AYZD01000025">
    <property type="protein sequence ID" value="KRM95498.1"/>
    <property type="molecule type" value="Genomic_DNA"/>
</dbReference>
<dbReference type="PATRIC" id="fig|1423725.3.peg.1862"/>
<proteinExistence type="predicted"/>
<keyword evidence="3 5" id="KW-0347">Helicase</keyword>
<dbReference type="PANTHER" id="PTHR11070:SF17">
    <property type="entry name" value="DNA HELICASE IV"/>
    <property type="match status" value="1"/>
</dbReference>
<evidence type="ECO:0000313" key="9">
    <source>
        <dbReference type="Proteomes" id="UP000051015"/>
    </source>
</evidence>
<dbReference type="Pfam" id="PF00580">
    <property type="entry name" value="UvrD-helicase"/>
    <property type="match status" value="1"/>
</dbReference>
<feature type="coiled-coil region" evidence="6">
    <location>
        <begin position="15"/>
        <end position="46"/>
    </location>
</feature>
<dbReference type="PANTHER" id="PTHR11070">
    <property type="entry name" value="UVRD / RECB / PCRA DNA HELICASE FAMILY MEMBER"/>
    <property type="match status" value="1"/>
</dbReference>
<keyword evidence="1 5" id="KW-0547">Nucleotide-binding</keyword>
<name>A0A0R2CW06_9LACO</name>
<dbReference type="InterPro" id="IPR027417">
    <property type="entry name" value="P-loop_NTPase"/>
</dbReference>
<dbReference type="SUPFAM" id="SSF52540">
    <property type="entry name" value="P-loop containing nucleoside triphosphate hydrolases"/>
    <property type="match status" value="1"/>
</dbReference>
<gene>
    <name evidence="8" type="ORF">FC19_GL001812</name>
</gene>
<evidence type="ECO:0000259" key="7">
    <source>
        <dbReference type="PROSITE" id="PS51198"/>
    </source>
</evidence>
<evidence type="ECO:0000256" key="6">
    <source>
        <dbReference type="SAM" id="Coils"/>
    </source>
</evidence>
<dbReference type="NCBIfam" id="NF041464">
    <property type="entry name" value="HelD_BACSU"/>
    <property type="match status" value="1"/>
</dbReference>
<dbReference type="InterPro" id="IPR013986">
    <property type="entry name" value="DExx_box_DNA_helicase_dom_sf"/>
</dbReference>
<dbReference type="InterPro" id="IPR014016">
    <property type="entry name" value="UvrD-like_ATP-bd"/>
</dbReference>